<dbReference type="Proteomes" id="UP000192315">
    <property type="component" value="Unassembled WGS sequence"/>
</dbReference>
<dbReference type="InterPro" id="IPR054691">
    <property type="entry name" value="LeuA/HCS_post-cat"/>
</dbReference>
<reference evidence="6 7" key="1">
    <citation type="submission" date="2017-04" db="EMBL/GenBank/DDBJ databases">
        <authorList>
            <person name="Varghese N."/>
            <person name="Submissions S."/>
        </authorList>
    </citation>
    <scope>NUCLEOTIDE SEQUENCE [LARGE SCALE GENOMIC DNA]</scope>
    <source>
        <strain evidence="6 7">DSM 9789</strain>
    </source>
</reference>
<evidence type="ECO:0000259" key="5">
    <source>
        <dbReference type="PROSITE" id="PS50991"/>
    </source>
</evidence>
<feature type="domain" description="Pyruvate carboxyltransferase" evidence="5">
    <location>
        <begin position="29"/>
        <end position="278"/>
    </location>
</feature>
<keyword evidence="7" id="KW-1185">Reference proteome</keyword>
<dbReference type="InterPro" id="IPR000891">
    <property type="entry name" value="PYR_CT"/>
</dbReference>
<dbReference type="PROSITE" id="PS50991">
    <property type="entry name" value="PYR_CT"/>
    <property type="match status" value="1"/>
</dbReference>
<keyword evidence="2 4" id="KW-0808">Transferase</keyword>
<dbReference type="Pfam" id="PF00682">
    <property type="entry name" value="HMGL-like"/>
    <property type="match status" value="1"/>
</dbReference>
<gene>
    <name evidence="6" type="ORF">SAMN02745355_0056</name>
</gene>
<dbReference type="AlphaFoldDB" id="A0A8G2L6P5"/>
<comment type="caution">
    <text evidence="6">The sequence shown here is derived from an EMBL/GenBank/DDBJ whole genome shotgun (WGS) entry which is preliminary data.</text>
</comment>
<evidence type="ECO:0000256" key="2">
    <source>
        <dbReference type="ARBA" id="ARBA00022679"/>
    </source>
</evidence>
<dbReference type="PROSITE" id="PS00815">
    <property type="entry name" value="AIPM_HOMOCIT_SYNTH_1"/>
    <property type="match status" value="1"/>
</dbReference>
<dbReference type="InterPro" id="IPR013785">
    <property type="entry name" value="Aldolase_TIM"/>
</dbReference>
<organism evidence="6 7">
    <name type="scientific">Picrophilus torridus (strain ATCC 700027 / DSM 9790 / JCM 10055 / NBRC 100828 / KAW 2/3)</name>
    <dbReference type="NCBI Taxonomy" id="1122961"/>
    <lineage>
        <taxon>Archaea</taxon>
        <taxon>Methanobacteriati</taxon>
        <taxon>Thermoplasmatota</taxon>
        <taxon>Thermoplasmata</taxon>
        <taxon>Thermoplasmatales</taxon>
        <taxon>Picrophilaceae</taxon>
        <taxon>Picrophilus</taxon>
    </lineage>
</organism>
<dbReference type="FunFam" id="3.20.20.70:FF:000010">
    <property type="entry name" value="2-isopropylmalate synthase"/>
    <property type="match status" value="1"/>
</dbReference>
<dbReference type="Pfam" id="PF22617">
    <property type="entry name" value="HCS_D2"/>
    <property type="match status" value="1"/>
</dbReference>
<evidence type="ECO:0000256" key="1">
    <source>
        <dbReference type="ARBA" id="ARBA00006154"/>
    </source>
</evidence>
<comment type="catalytic activity">
    <reaction evidence="3">
        <text>acetyl-CoA + 2-oxoglutarate + H2O = (2R)-homocitrate + CoA + H(+)</text>
        <dbReference type="Rhea" id="RHEA:12929"/>
        <dbReference type="ChEBI" id="CHEBI:15377"/>
        <dbReference type="ChEBI" id="CHEBI:15378"/>
        <dbReference type="ChEBI" id="CHEBI:16810"/>
        <dbReference type="ChEBI" id="CHEBI:57287"/>
        <dbReference type="ChEBI" id="CHEBI:57288"/>
        <dbReference type="ChEBI" id="CHEBI:58884"/>
        <dbReference type="EC" id="2.3.3.14"/>
    </reaction>
    <physiologicalReaction direction="left-to-right" evidence="3">
        <dbReference type="Rhea" id="RHEA:12930"/>
    </physiologicalReaction>
</comment>
<evidence type="ECO:0000313" key="7">
    <source>
        <dbReference type="Proteomes" id="UP000192315"/>
    </source>
</evidence>
<dbReference type="CDD" id="cd07940">
    <property type="entry name" value="DRE_TIM_IPMS"/>
    <property type="match status" value="1"/>
</dbReference>
<comment type="similarity">
    <text evidence="1 4">Belongs to the alpha-IPM synthase/homocitrate synthase family.</text>
</comment>
<proteinExistence type="inferred from homology"/>
<evidence type="ECO:0000256" key="3">
    <source>
        <dbReference type="ARBA" id="ARBA00048363"/>
    </source>
</evidence>
<dbReference type="Gene3D" id="3.20.20.70">
    <property type="entry name" value="Aldolase class I"/>
    <property type="match status" value="1"/>
</dbReference>
<protein>
    <submittedName>
        <fullName evidence="6">2-isopropylmalate synthase</fullName>
    </submittedName>
</protein>
<evidence type="ECO:0000256" key="4">
    <source>
        <dbReference type="RuleBase" id="RU003523"/>
    </source>
</evidence>
<dbReference type="PANTHER" id="PTHR42880:SF1">
    <property type="entry name" value="ISOPROPYLMALATE_HOMOCITRATE_CITRAMALATE SYNTHASE FAMILY PROTEIN"/>
    <property type="match status" value="1"/>
</dbReference>
<dbReference type="GO" id="GO:0019752">
    <property type="term" value="P:carboxylic acid metabolic process"/>
    <property type="evidence" value="ECO:0007669"/>
    <property type="project" value="InterPro"/>
</dbReference>
<accession>A0A8G2L6P5</accession>
<dbReference type="InterPro" id="IPR002034">
    <property type="entry name" value="AIPM/Hcit_synth_CS"/>
</dbReference>
<dbReference type="Gene3D" id="1.10.238.260">
    <property type="match status" value="1"/>
</dbReference>
<name>A0A8G2L6P5_PICTO</name>
<sequence length="386" mass="42637">MGCFGGGYARFFHTGMHSRLGLNSVKKRIRIFDTTLRDGEQSPGVSFNINQKIRIAGMLVDLGVDMIETGFAAVSSEESMAIRKIHEMDGNFISLARCNRYDIDSVIDTGIDNIHLFIATSDIHIKYKLKTSRENIMEKIVDSIDYARSHGLNVLFSPEDATRTDMNFLIDVINTAISSGAYEINIPDTIGIMNPISMYNFIHEIKNRTKSCISVHCHNDFGMATANTLAAIMAGADGAQVTVNGIGERAGNAALEEVVLSVHAFTDCSTGINMRMIPKISKYVSMASKMYIQKNKAIVGENAFSHESGIHVHGLINNPETYEPIDPGILGLNRRIVLGKHSGTTSLKYILESHGIKKSDDEISGILVRIKDMNIYDENEILKMVR</sequence>
<dbReference type="RefSeq" id="WP_084272266.1">
    <property type="nucleotide sequence ID" value="NZ_FWYE01000001.1"/>
</dbReference>
<dbReference type="SUPFAM" id="SSF51569">
    <property type="entry name" value="Aldolase"/>
    <property type="match status" value="1"/>
</dbReference>
<dbReference type="GO" id="GO:0004410">
    <property type="term" value="F:homocitrate synthase activity"/>
    <property type="evidence" value="ECO:0007669"/>
    <property type="project" value="UniProtKB-EC"/>
</dbReference>
<dbReference type="EMBL" id="FWYE01000001">
    <property type="protein sequence ID" value="SMD30193.1"/>
    <property type="molecule type" value="Genomic_DNA"/>
</dbReference>
<dbReference type="PANTHER" id="PTHR42880">
    <property type="entry name" value="HOMOCITRATE SYNTHASE"/>
    <property type="match status" value="1"/>
</dbReference>
<evidence type="ECO:0000313" key="6">
    <source>
        <dbReference type="EMBL" id="SMD30193.1"/>
    </source>
</evidence>
<dbReference type="PROSITE" id="PS00816">
    <property type="entry name" value="AIPM_HOMOCIT_SYNTH_2"/>
    <property type="match status" value="1"/>
</dbReference>